<evidence type="ECO:0000256" key="4">
    <source>
        <dbReference type="ARBA" id="ARBA00023136"/>
    </source>
</evidence>
<feature type="transmembrane region" description="Helical" evidence="5">
    <location>
        <begin position="69"/>
        <end position="91"/>
    </location>
</feature>
<dbReference type="Proteomes" id="UP000050909">
    <property type="component" value="Unassembled WGS sequence"/>
</dbReference>
<keyword evidence="4 5" id="KW-0472">Membrane</keyword>
<dbReference type="GO" id="GO:0016020">
    <property type="term" value="C:membrane"/>
    <property type="evidence" value="ECO:0007669"/>
    <property type="project" value="UniProtKB-SubCell"/>
</dbReference>
<protein>
    <recommendedName>
        <fullName evidence="8">CvpA family protein</fullName>
    </recommendedName>
</protein>
<evidence type="ECO:0000313" key="7">
    <source>
        <dbReference type="Proteomes" id="UP000050909"/>
    </source>
</evidence>
<dbReference type="RefSeq" id="WP_056947298.1">
    <property type="nucleotide sequence ID" value="NZ_AZCV01000003.1"/>
</dbReference>
<feature type="transmembrane region" description="Helical" evidence="5">
    <location>
        <begin position="27"/>
        <end position="48"/>
    </location>
</feature>
<dbReference type="PANTHER" id="PTHR37306">
    <property type="entry name" value="COLICIN V PRODUCTION PROTEIN"/>
    <property type="match status" value="1"/>
</dbReference>
<evidence type="ECO:0000256" key="5">
    <source>
        <dbReference type="SAM" id="Phobius"/>
    </source>
</evidence>
<dbReference type="InterPro" id="IPR003825">
    <property type="entry name" value="Colicin-V_CvpA"/>
</dbReference>
<evidence type="ECO:0000256" key="3">
    <source>
        <dbReference type="ARBA" id="ARBA00022989"/>
    </source>
</evidence>
<dbReference type="AlphaFoldDB" id="A0A0R1H070"/>
<organism evidence="6 7">
    <name type="scientific">Amylolactobacillus amylotrophicus DSM 20534</name>
    <dbReference type="NCBI Taxonomy" id="1423722"/>
    <lineage>
        <taxon>Bacteria</taxon>
        <taxon>Bacillati</taxon>
        <taxon>Bacillota</taxon>
        <taxon>Bacilli</taxon>
        <taxon>Lactobacillales</taxon>
        <taxon>Lactobacillaceae</taxon>
        <taxon>Amylolactobacillus</taxon>
    </lineage>
</organism>
<keyword evidence="7" id="KW-1185">Reference proteome</keyword>
<keyword evidence="2 5" id="KW-0812">Transmembrane</keyword>
<comment type="caution">
    <text evidence="6">The sequence shown here is derived from an EMBL/GenBank/DDBJ whole genome shotgun (WGS) entry which is preliminary data.</text>
</comment>
<dbReference type="EMBL" id="AZCV01000003">
    <property type="protein sequence ID" value="KRK37795.1"/>
    <property type="molecule type" value="Genomic_DNA"/>
</dbReference>
<dbReference type="GO" id="GO:0009403">
    <property type="term" value="P:toxin biosynthetic process"/>
    <property type="evidence" value="ECO:0007669"/>
    <property type="project" value="InterPro"/>
</dbReference>
<dbReference type="Pfam" id="PF02674">
    <property type="entry name" value="Colicin_V"/>
    <property type="match status" value="1"/>
</dbReference>
<comment type="subcellular location">
    <subcellularLocation>
        <location evidence="1">Membrane</location>
        <topology evidence="1">Multi-pass membrane protein</topology>
    </subcellularLocation>
</comment>
<sequence length="180" mass="20283">MIISIIVILLLIFSATAGYRLGFTKRIVSLIGFFFTVVAASMFNTDFGTWIMVNIMQKPLVEATEIDKMLYHFIAFLLIMLLGKIVVRFITRLVPTSAKKRGLISWIDGVAGAVVSFIITYFVSYLVLSMLNALQIDWFIQQTVDSQFLRFMLYETPGLSQNIFNSIFGIDASGLQLSLL</sequence>
<evidence type="ECO:0000313" key="6">
    <source>
        <dbReference type="EMBL" id="KRK37795.1"/>
    </source>
</evidence>
<feature type="transmembrane region" description="Helical" evidence="5">
    <location>
        <begin position="103"/>
        <end position="128"/>
    </location>
</feature>
<name>A0A0R1H070_9LACO</name>
<evidence type="ECO:0000256" key="2">
    <source>
        <dbReference type="ARBA" id="ARBA00022692"/>
    </source>
</evidence>
<gene>
    <name evidence="6" type="ORF">FC62_GL001129</name>
</gene>
<accession>A0A0R1H070</accession>
<keyword evidence="3 5" id="KW-1133">Transmembrane helix</keyword>
<evidence type="ECO:0008006" key="8">
    <source>
        <dbReference type="Google" id="ProtNLM"/>
    </source>
</evidence>
<evidence type="ECO:0000256" key="1">
    <source>
        <dbReference type="ARBA" id="ARBA00004141"/>
    </source>
</evidence>
<dbReference type="PANTHER" id="PTHR37306:SF1">
    <property type="entry name" value="COLICIN V PRODUCTION PROTEIN"/>
    <property type="match status" value="1"/>
</dbReference>
<proteinExistence type="predicted"/>
<dbReference type="PATRIC" id="fig|1423722.3.peg.1151"/>
<reference evidence="6 7" key="1">
    <citation type="journal article" date="2015" name="Genome Announc.">
        <title>Expanding the biotechnology potential of lactobacilli through comparative genomics of 213 strains and associated genera.</title>
        <authorList>
            <person name="Sun Z."/>
            <person name="Harris H.M."/>
            <person name="McCann A."/>
            <person name="Guo C."/>
            <person name="Argimon S."/>
            <person name="Zhang W."/>
            <person name="Yang X."/>
            <person name="Jeffery I.B."/>
            <person name="Cooney J.C."/>
            <person name="Kagawa T.F."/>
            <person name="Liu W."/>
            <person name="Song Y."/>
            <person name="Salvetti E."/>
            <person name="Wrobel A."/>
            <person name="Rasinkangas P."/>
            <person name="Parkhill J."/>
            <person name="Rea M.C."/>
            <person name="O'Sullivan O."/>
            <person name="Ritari J."/>
            <person name="Douillard F.P."/>
            <person name="Paul Ross R."/>
            <person name="Yang R."/>
            <person name="Briner A.E."/>
            <person name="Felis G.E."/>
            <person name="de Vos W.M."/>
            <person name="Barrangou R."/>
            <person name="Klaenhammer T.R."/>
            <person name="Caufield P.W."/>
            <person name="Cui Y."/>
            <person name="Zhang H."/>
            <person name="O'Toole P.W."/>
        </authorList>
    </citation>
    <scope>NUCLEOTIDE SEQUENCE [LARGE SCALE GENOMIC DNA]</scope>
    <source>
        <strain evidence="6 7">DSM 20534</strain>
    </source>
</reference>